<dbReference type="Proteomes" id="UP000250321">
    <property type="component" value="Unassembled WGS sequence"/>
</dbReference>
<reference evidence="1 2" key="1">
    <citation type="submission" date="2018-02" db="EMBL/GenBank/DDBJ databases">
        <title>Draft genome of wild Prunus yedoensis var. nudiflora.</title>
        <authorList>
            <person name="Baek S."/>
            <person name="Kim J.-H."/>
            <person name="Choi K."/>
            <person name="Kim G.-B."/>
            <person name="Cho A."/>
            <person name="Jang H."/>
            <person name="Shin C.-H."/>
            <person name="Yu H.-J."/>
            <person name="Mun J.-H."/>
        </authorList>
    </citation>
    <scope>NUCLEOTIDE SEQUENCE [LARGE SCALE GENOMIC DNA]</scope>
    <source>
        <strain evidence="2">cv. Jeju island</strain>
        <tissue evidence="1">Leaf</tissue>
    </source>
</reference>
<dbReference type="EMBL" id="PJQY01002478">
    <property type="protein sequence ID" value="PQP93260.1"/>
    <property type="molecule type" value="Genomic_DNA"/>
</dbReference>
<comment type="caution">
    <text evidence="1">The sequence shown here is derived from an EMBL/GenBank/DDBJ whole genome shotgun (WGS) entry which is preliminary data.</text>
</comment>
<dbReference type="STRING" id="2094558.A0A314XNP8"/>
<evidence type="ECO:0000313" key="1">
    <source>
        <dbReference type="EMBL" id="PQP93260.1"/>
    </source>
</evidence>
<dbReference type="AlphaFoldDB" id="A0A314XNP8"/>
<dbReference type="OrthoDB" id="676979at2759"/>
<accession>A0A314XNP8</accession>
<gene>
    <name evidence="1" type="ORF">Pyn_22786</name>
</gene>
<name>A0A314XNP8_PRUYE</name>
<organism evidence="1 2">
    <name type="scientific">Prunus yedoensis var. nudiflora</name>
    <dbReference type="NCBI Taxonomy" id="2094558"/>
    <lineage>
        <taxon>Eukaryota</taxon>
        <taxon>Viridiplantae</taxon>
        <taxon>Streptophyta</taxon>
        <taxon>Embryophyta</taxon>
        <taxon>Tracheophyta</taxon>
        <taxon>Spermatophyta</taxon>
        <taxon>Magnoliopsida</taxon>
        <taxon>eudicotyledons</taxon>
        <taxon>Gunneridae</taxon>
        <taxon>Pentapetalae</taxon>
        <taxon>rosids</taxon>
        <taxon>fabids</taxon>
        <taxon>Rosales</taxon>
        <taxon>Rosaceae</taxon>
        <taxon>Amygdaloideae</taxon>
        <taxon>Amygdaleae</taxon>
        <taxon>Prunus</taxon>
    </lineage>
</organism>
<sequence>MHKAEQQALYSAVQAFVGSWWNGSDLYPDPCGWTPIQGVYCDLYNDFWYVSVINIGPLYDNSLRCTTNIPEFSHHLFKLKHLKVLSFFSCFLSPSQNPITISTSNWEKLANSLESWSFDQTRSHWNSSKHFWLPQKPAISSSARKWIRRQLA</sequence>
<keyword evidence="2" id="KW-1185">Reference proteome</keyword>
<evidence type="ECO:0000313" key="2">
    <source>
        <dbReference type="Proteomes" id="UP000250321"/>
    </source>
</evidence>
<proteinExistence type="predicted"/>
<protein>
    <submittedName>
        <fullName evidence="1">Piriformospora indica-insensitive protein 2-like</fullName>
    </submittedName>
</protein>